<feature type="domain" description="Putative regulatory protein FmdB zinc ribbon" evidence="2">
    <location>
        <begin position="1"/>
        <end position="41"/>
    </location>
</feature>
<proteinExistence type="predicted"/>
<keyword evidence="4" id="KW-1185">Reference proteome</keyword>
<evidence type="ECO:0000313" key="4">
    <source>
        <dbReference type="Proteomes" id="UP000276223"/>
    </source>
</evidence>
<organism evidence="3 4">
    <name type="scientific">Desulfosoma caldarium</name>
    <dbReference type="NCBI Taxonomy" id="610254"/>
    <lineage>
        <taxon>Bacteria</taxon>
        <taxon>Pseudomonadati</taxon>
        <taxon>Thermodesulfobacteriota</taxon>
        <taxon>Syntrophobacteria</taxon>
        <taxon>Syntrophobacterales</taxon>
        <taxon>Syntrophobacteraceae</taxon>
        <taxon>Desulfosoma</taxon>
    </lineage>
</organism>
<comment type="caution">
    <text evidence="3">The sequence shown here is derived from an EMBL/GenBank/DDBJ whole genome shotgun (WGS) entry which is preliminary data.</text>
</comment>
<evidence type="ECO:0000256" key="1">
    <source>
        <dbReference type="SAM" id="MobiDB-lite"/>
    </source>
</evidence>
<evidence type="ECO:0000259" key="2">
    <source>
        <dbReference type="SMART" id="SM00834"/>
    </source>
</evidence>
<protein>
    <submittedName>
        <fullName evidence="3">Putative FmdB family regulatory protein</fullName>
    </submittedName>
</protein>
<dbReference type="RefSeq" id="WP_123290154.1">
    <property type="nucleotide sequence ID" value="NZ_RJVA01000011.1"/>
</dbReference>
<dbReference type="Proteomes" id="UP000276223">
    <property type="component" value="Unassembled WGS sequence"/>
</dbReference>
<dbReference type="InterPro" id="IPR013429">
    <property type="entry name" value="Regulatory_FmdB_Zinc_ribbon"/>
</dbReference>
<name>A0A3N1UY14_9BACT</name>
<evidence type="ECO:0000313" key="3">
    <source>
        <dbReference type="EMBL" id="ROQ93580.1"/>
    </source>
</evidence>
<gene>
    <name evidence="3" type="ORF">EDC27_1608</name>
</gene>
<dbReference type="Pfam" id="PF09723">
    <property type="entry name" value="Zn_ribbon_8"/>
    <property type="match status" value="1"/>
</dbReference>
<feature type="compositionally biased region" description="Low complexity" evidence="1">
    <location>
        <begin position="59"/>
        <end position="68"/>
    </location>
</feature>
<reference evidence="3 4" key="1">
    <citation type="submission" date="2018-11" db="EMBL/GenBank/DDBJ databases">
        <title>Genomic Encyclopedia of Type Strains, Phase IV (KMG-IV): sequencing the most valuable type-strain genomes for metagenomic binning, comparative biology and taxonomic classification.</title>
        <authorList>
            <person name="Goeker M."/>
        </authorList>
    </citation>
    <scope>NUCLEOTIDE SEQUENCE [LARGE SCALE GENOMIC DNA]</scope>
    <source>
        <strain evidence="3 4">DSM 22027</strain>
    </source>
</reference>
<sequence length="78" mass="8296">MPIYEYRCESCGERYECLVFRSNEEVCCPKCGSSQAHKEMSVFGFKSGGEKGAASSRMGSTGASSCSGCSARSCATCH</sequence>
<dbReference type="NCBIfam" id="TIGR02605">
    <property type="entry name" value="CxxC_CxxC_SSSS"/>
    <property type="match status" value="1"/>
</dbReference>
<feature type="region of interest" description="Disordered" evidence="1">
    <location>
        <begin position="48"/>
        <end position="68"/>
    </location>
</feature>
<dbReference type="EMBL" id="RJVA01000011">
    <property type="protein sequence ID" value="ROQ93580.1"/>
    <property type="molecule type" value="Genomic_DNA"/>
</dbReference>
<dbReference type="AlphaFoldDB" id="A0A3N1UY14"/>
<dbReference type="SMART" id="SM00834">
    <property type="entry name" value="CxxC_CXXC_SSSS"/>
    <property type="match status" value="1"/>
</dbReference>
<dbReference type="OrthoDB" id="9813321at2"/>
<accession>A0A3N1UY14</accession>